<dbReference type="SUPFAM" id="SSF52540">
    <property type="entry name" value="P-loop containing nucleoside triphosphate hydrolases"/>
    <property type="match status" value="7"/>
</dbReference>
<evidence type="ECO:0000256" key="8">
    <source>
        <dbReference type="ARBA" id="ARBA00023186"/>
    </source>
</evidence>
<feature type="compositionally biased region" description="Acidic residues" evidence="11">
    <location>
        <begin position="4049"/>
        <end position="4079"/>
    </location>
</feature>
<dbReference type="FunCoup" id="A0A165CR94">
    <property type="interactions" value="434"/>
</dbReference>
<dbReference type="GO" id="GO:0005524">
    <property type="term" value="F:ATP binding"/>
    <property type="evidence" value="ECO:0007669"/>
    <property type="project" value="UniProtKB-KW"/>
</dbReference>
<feature type="compositionally biased region" description="Acidic residues" evidence="11">
    <location>
        <begin position="4140"/>
        <end position="4159"/>
    </location>
</feature>
<sequence>MEALDPLKLDLQRQVAALNAALGVHVVDGTVSRVALLNSLSRLLAAPQCTLQVAKFFRPLLVDLIARWLLDIDVTEEARFVALALLIETHEEIFPILAEFLQRPSLAKGPVAFVTKENAASLPAATLQPILLAYARILRACPLLPHHLNWPLHPLLYIIHSGYPHRGVMYLAIHCYAFHANMPELRREEMQQQYLGELGLEDCEIDYGLDERGEPVTTDGWLLALTESNRILDKRQEIATTALPYMATATLAPEDICPRVANVQGVLLLRDSTAPAPTSALVMTPSLREPLQLLAAQYSLRLPTLLTSTQSAGKALLLAHLAAQLHPTTAAQLVVIHLADTSIDARSLIGSHISSQTVPGKFEWKEGVLLRAMREGRWIVLKDIDRASMEVLGVLMPLVESVMVCKYIGSKAYIDVPNRGRVWAHDAFAIFATRSAVLTGETFPAPTFFGAHKFTEIVIPTPRKEDLLSIVGTQFPRLSGSPAAALIRLWNSLRALGPAAGTRPIGMRELDKWCSRVASLLPASWAPMDTDSDADPFSLAQIFTHPSTREELFLEARDVFFGTGAVTASAVTRNAELARLVAEALELSSERTAWLLESYTPVLDNDKDANGLTLALRVGRTRLPARSPPLAKIEASSPFAIHRPALVLLSRIATAVALNEPVLLTGETGTGKTTLVAHVASRLGRRLVALNLSNQSEAADLVGGFKPVDARVPGGEIQDAFGALFSRTFSRRKNEKFEDAVGKAVREGKWKRAVGLWREAGKLARERILARDDQERDRDEADAPRKRRKLNEEAQVSMEEWDAFERQVASFEVQHVLAKGKLAFAFVEGPLLKALRSGDWVLLDEVNLATPETLECVSALLQGPTASITLTEHGSLEPVPRHPDFRLFACMNPATDVGKKDLPPNIRSRFTEIFVTPPDADRETLLSIVQLHIGHLAVGDRTAVADIADFYTAAKRLAEARELADGSNQRPHYSMRTLTRMLSFVADAAPAFKLRRAMWEGGLMAFAMALGEKSSEVMTALAEKHLLAGAKNVNSLLSQVPPVPSHAPREDFVQVGPYWLQRGPHEMQAVEEYIVTPSVAKKLIDLARVVYAKRFPVLIEGPTSSGKTSAIEYLAKRTGHRFVRINNHEHTDIQEYIGSYLTDPETGKLTFQDGILVRALRNGDWIVLDELNLAPTDVLEALNRLLDDNRELLIPETLEVVKPHANFRLFATQNPPGLYAGRKVLSRAFRNRFLEVQFDDVPEAELEEILCRRTRIAPPYASRIVAVFRELQKRRQTSRVFETKNGFATLRDLFRWAGRDAISYLELAQNGYMLLAERARRADDKVIVKDVLESIMKVTIDEASLYGLGDGPSPELQARLGGVSVPSSTTRVVWTSAMHRLYVLVATALRYNEPVLLVGQTGCGKTSVCEVFAEATSRVLYTVSCHQNTETADIIGGQRPVRNRAATLGSLCADAATTLRKHGLDGPSASDPEATVKCLDRHLASGVPAADAVAALTELRRSILHARALFQWYDGPLVEAMRSGNLFLLDEISLADDSVLERLNSVLEPDRTVVLAEMGGRSLEDARVIADPAFKLVATMNPGGDYGKKELSPALRNRFTEIWVPAVDKRDDRRLIIQNLWQHADLQSCTEPLLDLADWLRGKFGEEEVLGLRDILAWVAFSNHFKARSAESSQTVFTSGFSPHAIQELRASIESKIIDLVPVAEAASSFALTEDDVSFSIGPFSVAKGLSPPSVSSFDLSAPTTLSNARRVLRALQVPKPILLEGSPGVGKTSLVVALAGRTGNSLVRINLSDQTDLVDLFGSDLPVQGGKPGEFAWKDAAFLHALQHGEWVLLDEMNLAPQAVLEGLNAVLDHRGEVFIPELSRSFRCHTNFRVFAAQNPQHQGGGRKGLPKSFLNRFTKVHLRELGTDDLLSICHRLHPLMPDVTLKEMIDFNSRLHDETMIKRTFGRAGSPWEFNLRDILRWASLLSSGRGLNLSTRPQEYLDTMYLRRFRSGADRAQVLSLFRGVIEDASVAPPLRPSPSITPGLFQVGHTLLQATECAYVEPRPCMLLQNHLPALEAFGTSVNSGALTILVGQDIAGKTSLVRFLAQQGGHRLWECAMHGSIDTADLLGTFEQIDSTARLRAVFARVKNRLASIAQSDPTFLLGVDLDDMNLLDCVRAETTYTAEEITSLAQRVSDTLQELASRYPAFTDLAYDLRLVAAPAPGDVAFEWSDGPLVQALKEGHWLFLDNANLCSPSVLDRLNSLCETDGSIILSECGLVNDRPVVLKPHRNFRLILGVNPRYGELSRAMRNRGFEIYVDHDLPAEDFSRLHSLTRSVPSPDRSVTVLGPDAAHFELTRRGLRGAYSSVGFPLRDFLRMDSLPSSLVSFHRSLLSVPTDLYTVPATVLALLGRSSQRYFHVQIRSMFTFAKNDDHLKVQVSAVVEGLRHGHPVIRAISTLLESFAHTRGVPLLFYRAQPFNFILNPHCVSDGESTPVLRPDLALELWMRQMELASRLQRLKSAKKPRTILRLARESVEGTASHDVSPTSILLWDVLVRLIPVLQEVWQSVDSEPSLLTQAYLAAVLDATDLASHLIDVGDSATLEYSALLVLAARLRDAIQDEPQLAGLRNPVIQLVDSMSSNCGQGLDQIWESHMLIRIRVARVHKNAHALRSTAGHPSSASRRAALELVSSLAVNEVLAAQNVLLPLKPSTPTSQEVAARQESQPTVTSLILSLNFNGLAMTQSDLAHEVGSTLLRLVCREPEDERQAWVSTQLLVWAVDDATSKPEGASILLDSTMSKNVVAMCTSKGHPIARLPDYDSELRTLAGFVAAMAHILPGGRKSELFIMLLGSLRSDPISDEESSLVLGRLWMTVGFLTLRVYVPGVPLDPLAAQACQYKVLQESERRLRAQLAVAERLELHHTGNSDSPLLAIIRSRLHDVQNKLARIPARDISRDTDAAVYQKLHAEIAAFVQQVAAPAKLNALALDVGAGREYGTVRIQSTISTITAFLQRIATSYPLHDDIIAPVHDAAQHIMTGLSIVLHAATKADASLFAFAKHLCRLPSGAAMDSIRHDADQSMRYCSPSDALLLSLAAFAHETRLGVNWESSDRVVAVDELYHRLCAVWLADRQREEQQKRRDASLYRHTHEDHSAEEEENEFRALFPDFADSLENHDSAVTVNGDTTPLQHVTLTADNVAQAWTLHQQLWLDRPTKVNNVFTACGTLLLQHLLQSPAALSCSLDATAWGWQMSRLREALASTEAARPNDYNFYHDANIPEIKKAHVVLASLDTRLSALVDTWPDQMVLHDIRSRCRAILALDIGSSIAKVLSALEFLLLHCDDWERYANRDNSLKHHQEALIALIVQWRRLELSFWSRLLVAELRVCEAGVAEWWFHLYDMLVRGALASAEDEDPAACDNYVATVVPLLDGYLNGSPLGQFDARLDLLLSFAHFTRHLARTRQTAAARILERISRILTMVHAAYSRYLPAVQAAITETRTKLDKEITDFIRLASWKDINVYALKQSAQRTHRQLHKCIRKFRDTIRQAVSSVISQHTPSRLGSLLASPYYSAPPSTADIPQLRHTTSHRHLVDAGATLHRLDSLLQTSILPGIRRAVFKPVDTLAGEIVQLTHALGSASIDTSSKSQVKGLLQRKQRAWSDMAKELRRAGVPLRLKPNVLENQKRREWLMDQPHIDTTAAFAFGAESALSIDSFFVGLVDSMATLRAAVTAHHKVIPARELDRGVSAVEATFRMGVDARTSFSEGMGMFCRLQQLCARLKHVSPDVELAAIDEMEVLRKAHQQLHGTRTVLDDAMRDEPRIHSLVHPVAEWVSETLAQLGQPDALLSPTSAASTQSGELADTAINTILVVCQELQKAASSPIAVGSEDEPPDNYIAEGASFVRKIALNLRTGAVLSAVEAALASLTNVDTSSAAATIRRIVPFLDRFAALVHDHVVESALWTRAVFKLANVLCTTVLSVAQNGWCQPQEADDKAGGDDAGNQQVEGTGLGSGTGEKNVSNEIEDESQVEGLQDETANDEESPEKASGDKDNTIEMSEDFGGATENVEEEAEDEDEDEDDHDDQDDVEDRVDDVDPTDPNAVDEKMWGDDSSPESKDSDDKTQKGAQSSSKDSELAAKEDEKGRQPEKPAEDGASGEQEDDAPDEQEEVAEEEGPTDEGVGAGGKMDEYTQDGDALDLPDDLDLAPEDAEKAGSDDGGMEDEMEEEEVHGGDKPDDVVVDGEEPPDELGDQPMQDESGEVYDPATEDTATAQPDLSSGTDRDGQTDSHGGGGSMEKTQRDETATMDVDASDETPEGADTSRTERPAQSTTANDSAQEAGDDPQDGQEASSATQGESGAAADATPLPNPLRHLGDALKEIQRRLQEILEPPATSGPNSTAQENKDVEYLQNEDDAPDMQALGPANGAESAKLDELKFSDAQDQGPEHDLNAMDVDDTQPTARPPPSVQTQQTPRPTEQDNRDAAIAHAHDRRRDIGEGDDDSDLLSELVVAASDDKIDAEEFKQDSAAVELALRQWNESGHSSLESENLWRKYESLTHHLAYALCEQLRLILEPTRASRLRGDYRTGKRLNMKKIIPYIASEYTKDKIWLRRTRPSDREYQILLALDDSRSMAESHSVHLAFETLALVSRAVTRLEAGDVAIARFGETVDMLHGFDAGPFTEHAGARIVRDFTFQQKATDVAGLVETSLKVLGEARERRAMSSATAADLWQLQIIISDGMCQSHDRLRVLLRRAEEQRIMIVFVVIDALRKSGGQENSIMTMSQVVEKRVGDKVDFEMRRYLDSFPFQYYVVLRDVEALPEVLSGTLKQFFERISEE</sequence>
<reference evidence="13 14" key="1">
    <citation type="journal article" date="2016" name="Mol. Biol. Evol.">
        <title>Comparative Genomics of Early-Diverging Mushroom-Forming Fungi Provides Insights into the Origins of Lignocellulose Decay Capabilities.</title>
        <authorList>
            <person name="Nagy L.G."/>
            <person name="Riley R."/>
            <person name="Tritt A."/>
            <person name="Adam C."/>
            <person name="Daum C."/>
            <person name="Floudas D."/>
            <person name="Sun H."/>
            <person name="Yadav J.S."/>
            <person name="Pangilinan J."/>
            <person name="Larsson K.H."/>
            <person name="Matsuura K."/>
            <person name="Barry K."/>
            <person name="Labutti K."/>
            <person name="Kuo R."/>
            <person name="Ohm R.A."/>
            <person name="Bhattacharya S.S."/>
            <person name="Shirouzu T."/>
            <person name="Yoshinaga Y."/>
            <person name="Martin F.M."/>
            <person name="Grigoriev I.V."/>
            <person name="Hibbett D.S."/>
        </authorList>
    </citation>
    <scope>NUCLEOTIDE SEQUENCE [LARGE SCALE GENOMIC DNA]</scope>
    <source>
        <strain evidence="13 14">HHB12029</strain>
    </source>
</reference>
<keyword evidence="9 10" id="KW-0539">Nucleus</keyword>
<accession>A0A165CR94</accession>
<dbReference type="Gene3D" id="3.40.50.300">
    <property type="entry name" value="P-loop containing nucleotide triphosphate hydrolases"/>
    <property type="match status" value="6"/>
</dbReference>
<dbReference type="PROSITE" id="PS00675">
    <property type="entry name" value="SIGMA54_INTERACT_1"/>
    <property type="match status" value="1"/>
</dbReference>
<dbReference type="Pfam" id="PF17865">
    <property type="entry name" value="AAA_lid_5"/>
    <property type="match status" value="1"/>
</dbReference>
<evidence type="ECO:0000256" key="2">
    <source>
        <dbReference type="ARBA" id="ARBA00004642"/>
    </source>
</evidence>
<feature type="compositionally biased region" description="Basic and acidic residues" evidence="11">
    <location>
        <begin position="4412"/>
        <end position="4432"/>
    </location>
</feature>
<comment type="subcellular location">
    <subcellularLocation>
        <location evidence="1">Nucleus</location>
        <location evidence="1">Nucleolus</location>
    </subcellularLocation>
    <subcellularLocation>
        <location evidence="2">Nucleus</location>
        <location evidence="2">Nucleoplasm</location>
    </subcellularLocation>
</comment>
<dbReference type="EMBL" id="KV426296">
    <property type="protein sequence ID" value="KZV82948.1"/>
    <property type="molecule type" value="Genomic_DNA"/>
</dbReference>
<feature type="compositionally biased region" description="Acidic residues" evidence="11">
    <location>
        <begin position="4200"/>
        <end position="4210"/>
    </location>
</feature>
<dbReference type="FunFam" id="3.40.50.300:FF:000142">
    <property type="entry name" value="Midasin"/>
    <property type="match status" value="1"/>
</dbReference>
<feature type="compositionally biased region" description="Basic and acidic residues" evidence="11">
    <location>
        <begin position="4114"/>
        <end position="4134"/>
    </location>
</feature>
<dbReference type="FunFam" id="3.40.50.300:FF:001368">
    <property type="entry name" value="Midasin"/>
    <property type="match status" value="1"/>
</dbReference>
<dbReference type="InterPro" id="IPR040848">
    <property type="entry name" value="AAA_lid_7"/>
</dbReference>
<evidence type="ECO:0000256" key="1">
    <source>
        <dbReference type="ARBA" id="ARBA00004604"/>
    </source>
</evidence>
<feature type="region of interest" description="Disordered" evidence="11">
    <location>
        <begin position="3123"/>
        <end position="3142"/>
    </location>
</feature>
<evidence type="ECO:0000313" key="14">
    <source>
        <dbReference type="Proteomes" id="UP000077266"/>
    </source>
</evidence>
<dbReference type="FunFam" id="3.40.50.300:FF:000712">
    <property type="entry name" value="Midasin"/>
    <property type="match status" value="1"/>
</dbReference>
<dbReference type="InterPro" id="IPR041190">
    <property type="entry name" value="Midasin_AAA_lid_5"/>
</dbReference>
<dbReference type="PROSITE" id="PS50234">
    <property type="entry name" value="VWFA"/>
    <property type="match status" value="1"/>
</dbReference>
<evidence type="ECO:0000256" key="3">
    <source>
        <dbReference type="ARBA" id="ARBA00007188"/>
    </source>
</evidence>
<dbReference type="GO" id="GO:0000055">
    <property type="term" value="P:ribosomal large subunit export from nucleus"/>
    <property type="evidence" value="ECO:0007669"/>
    <property type="project" value="TreeGrafter"/>
</dbReference>
<dbReference type="SMART" id="SM00382">
    <property type="entry name" value="AAA"/>
    <property type="match status" value="4"/>
</dbReference>
<keyword evidence="7 10" id="KW-0067">ATP-binding</keyword>
<keyword evidence="6 10" id="KW-0547">Nucleotide-binding</keyword>
<dbReference type="OrthoDB" id="5186at2759"/>
<dbReference type="Pfam" id="PF07728">
    <property type="entry name" value="AAA_5"/>
    <property type="match status" value="8"/>
</dbReference>
<feature type="compositionally biased region" description="Polar residues" evidence="11">
    <location>
        <begin position="4308"/>
        <end position="4318"/>
    </location>
</feature>
<dbReference type="GO" id="GO:0000027">
    <property type="term" value="P:ribosomal large subunit assembly"/>
    <property type="evidence" value="ECO:0007669"/>
    <property type="project" value="InterPro"/>
</dbReference>
<feature type="region of interest" description="Disordered" evidence="11">
    <location>
        <begin position="773"/>
        <end position="792"/>
    </location>
</feature>
<evidence type="ECO:0000256" key="7">
    <source>
        <dbReference type="ARBA" id="ARBA00022840"/>
    </source>
</evidence>
<feature type="compositionally biased region" description="Acidic residues" evidence="11">
    <location>
        <begin position="4220"/>
        <end position="4232"/>
    </location>
</feature>
<dbReference type="InterPro" id="IPR036465">
    <property type="entry name" value="vWFA_dom_sf"/>
</dbReference>
<dbReference type="InterPro" id="IPR025662">
    <property type="entry name" value="Sigma_54_int_dom_ATP-bd_1"/>
</dbReference>
<feature type="compositionally biased region" description="Basic and acidic residues" evidence="11">
    <location>
        <begin position="4354"/>
        <end position="4368"/>
    </location>
</feature>
<dbReference type="PANTHER" id="PTHR48103">
    <property type="entry name" value="MIDASIN-RELATED"/>
    <property type="match status" value="1"/>
</dbReference>
<feature type="compositionally biased region" description="Basic and acidic residues" evidence="11">
    <location>
        <begin position="773"/>
        <end position="784"/>
    </location>
</feature>
<dbReference type="GO" id="GO:0030687">
    <property type="term" value="C:preribosome, large subunit precursor"/>
    <property type="evidence" value="ECO:0007669"/>
    <property type="project" value="TreeGrafter"/>
</dbReference>
<evidence type="ECO:0000256" key="9">
    <source>
        <dbReference type="ARBA" id="ARBA00023242"/>
    </source>
</evidence>
<dbReference type="InterPro" id="IPR002035">
    <property type="entry name" value="VWF_A"/>
</dbReference>
<evidence type="ECO:0000256" key="6">
    <source>
        <dbReference type="ARBA" id="ARBA00022741"/>
    </source>
</evidence>
<evidence type="ECO:0000256" key="5">
    <source>
        <dbReference type="ARBA" id="ARBA00022553"/>
    </source>
</evidence>
<feature type="compositionally biased region" description="Polar residues" evidence="11">
    <location>
        <begin position="4329"/>
        <end position="4338"/>
    </location>
</feature>
<comment type="similarity">
    <text evidence="3 10">Belongs to the midasin family.</text>
</comment>
<comment type="function">
    <text evidence="10">Nuclear chaperone required for maturation and nuclear export of pre-60S ribosome subunits.</text>
</comment>
<protein>
    <recommendedName>
        <fullName evidence="4 10">Midasin</fullName>
    </recommendedName>
</protein>
<dbReference type="CDD" id="cd00009">
    <property type="entry name" value="AAA"/>
    <property type="match status" value="2"/>
</dbReference>
<dbReference type="SUPFAM" id="SSF53300">
    <property type="entry name" value="vWA-like"/>
    <property type="match status" value="1"/>
</dbReference>
<dbReference type="InterPro" id="IPR012099">
    <property type="entry name" value="Midasin"/>
</dbReference>
<dbReference type="GO" id="GO:0005730">
    <property type="term" value="C:nucleolus"/>
    <property type="evidence" value="ECO:0007669"/>
    <property type="project" value="UniProtKB-SubCell"/>
</dbReference>
<evidence type="ECO:0000259" key="12">
    <source>
        <dbReference type="PROSITE" id="PS50234"/>
    </source>
</evidence>
<proteinExistence type="inferred from homology"/>
<dbReference type="InterPro" id="IPR011704">
    <property type="entry name" value="ATPase_dyneun-rel_AAA"/>
</dbReference>
<dbReference type="Proteomes" id="UP000077266">
    <property type="component" value="Unassembled WGS sequence"/>
</dbReference>
<evidence type="ECO:0000256" key="11">
    <source>
        <dbReference type="SAM" id="MobiDB-lite"/>
    </source>
</evidence>
<keyword evidence="14" id="KW-1185">Reference proteome</keyword>
<dbReference type="InterPro" id="IPR027417">
    <property type="entry name" value="P-loop_NTPase"/>
</dbReference>
<evidence type="ECO:0000313" key="13">
    <source>
        <dbReference type="EMBL" id="KZV82948.1"/>
    </source>
</evidence>
<organism evidence="13 14">
    <name type="scientific">Exidia glandulosa HHB12029</name>
    <dbReference type="NCBI Taxonomy" id="1314781"/>
    <lineage>
        <taxon>Eukaryota</taxon>
        <taxon>Fungi</taxon>
        <taxon>Dikarya</taxon>
        <taxon>Basidiomycota</taxon>
        <taxon>Agaricomycotina</taxon>
        <taxon>Agaricomycetes</taxon>
        <taxon>Auriculariales</taxon>
        <taxon>Exidiaceae</taxon>
        <taxon>Exidia</taxon>
    </lineage>
</organism>
<dbReference type="STRING" id="1314781.A0A165CR94"/>
<feature type="compositionally biased region" description="Basic and acidic residues" evidence="11">
    <location>
        <begin position="4085"/>
        <end position="4106"/>
    </location>
</feature>
<feature type="compositionally biased region" description="Basic and acidic residues" evidence="11">
    <location>
        <begin position="3123"/>
        <end position="3137"/>
    </location>
</feature>
<dbReference type="InParanoid" id="A0A165CR94"/>
<feature type="compositionally biased region" description="Acidic residues" evidence="11">
    <location>
        <begin position="4172"/>
        <end position="4190"/>
    </location>
</feature>
<dbReference type="PIRSF" id="PIRSF010340">
    <property type="entry name" value="Midasin"/>
    <property type="match status" value="1"/>
</dbReference>
<gene>
    <name evidence="13" type="ORF">EXIGLDRAFT_754664</name>
</gene>
<dbReference type="GO" id="GO:0016887">
    <property type="term" value="F:ATP hydrolysis activity"/>
    <property type="evidence" value="ECO:0007669"/>
    <property type="project" value="InterPro"/>
</dbReference>
<dbReference type="GO" id="GO:0005654">
    <property type="term" value="C:nucleoplasm"/>
    <property type="evidence" value="ECO:0007669"/>
    <property type="project" value="UniProtKB-SubCell"/>
</dbReference>
<feature type="compositionally biased region" description="Acidic residues" evidence="11">
    <location>
        <begin position="4005"/>
        <end position="4025"/>
    </location>
</feature>
<dbReference type="Pfam" id="PF17867">
    <property type="entry name" value="AAA_lid_7"/>
    <property type="match status" value="3"/>
</dbReference>
<feature type="compositionally biased region" description="Basic and acidic residues" evidence="11">
    <location>
        <begin position="4026"/>
        <end position="4036"/>
    </location>
</feature>
<name>A0A165CR94_EXIGL</name>
<dbReference type="InterPro" id="IPR003593">
    <property type="entry name" value="AAA+_ATPase"/>
</dbReference>
<evidence type="ECO:0000256" key="10">
    <source>
        <dbReference type="PIRNR" id="PIRNR010340"/>
    </source>
</evidence>
<feature type="compositionally biased region" description="Polar residues" evidence="11">
    <location>
        <begin position="4250"/>
        <end position="4261"/>
    </location>
</feature>
<keyword evidence="8 10" id="KW-0143">Chaperone</keyword>
<feature type="region of interest" description="Disordered" evidence="11">
    <location>
        <begin position="3973"/>
        <end position="4464"/>
    </location>
</feature>
<dbReference type="PANTHER" id="PTHR48103:SF2">
    <property type="entry name" value="MIDASIN"/>
    <property type="match status" value="1"/>
</dbReference>
<keyword evidence="5" id="KW-0597">Phosphoprotein</keyword>
<evidence type="ECO:0000256" key="4">
    <source>
        <dbReference type="ARBA" id="ARBA00017143"/>
    </source>
</evidence>
<feature type="domain" description="VWFA" evidence="12">
    <location>
        <begin position="4603"/>
        <end position="4816"/>
    </location>
</feature>